<dbReference type="STRING" id="6669.E9I0J0"/>
<proteinExistence type="predicted"/>
<dbReference type="PROSITE" id="PS50297">
    <property type="entry name" value="ANK_REP_REGION"/>
    <property type="match status" value="1"/>
</dbReference>
<evidence type="ECO:0000313" key="5">
    <source>
        <dbReference type="Proteomes" id="UP000000305"/>
    </source>
</evidence>
<name>E9I0J0_DAPPU</name>
<organism evidence="4 5">
    <name type="scientific">Daphnia pulex</name>
    <name type="common">Water flea</name>
    <dbReference type="NCBI Taxonomy" id="6669"/>
    <lineage>
        <taxon>Eukaryota</taxon>
        <taxon>Metazoa</taxon>
        <taxon>Ecdysozoa</taxon>
        <taxon>Arthropoda</taxon>
        <taxon>Crustacea</taxon>
        <taxon>Branchiopoda</taxon>
        <taxon>Diplostraca</taxon>
        <taxon>Cladocera</taxon>
        <taxon>Anomopoda</taxon>
        <taxon>Daphniidae</taxon>
        <taxon>Daphnia</taxon>
    </lineage>
</organism>
<dbReference type="SUPFAM" id="SSF48403">
    <property type="entry name" value="Ankyrin repeat"/>
    <property type="match status" value="1"/>
</dbReference>
<evidence type="ECO:0000256" key="1">
    <source>
        <dbReference type="ARBA" id="ARBA00022737"/>
    </source>
</evidence>
<keyword evidence="1" id="KW-0677">Repeat</keyword>
<dbReference type="Gene3D" id="1.25.40.20">
    <property type="entry name" value="Ankyrin repeat-containing domain"/>
    <property type="match status" value="1"/>
</dbReference>
<dbReference type="GO" id="GO:0010468">
    <property type="term" value="P:regulation of gene expression"/>
    <property type="evidence" value="ECO:0000318"/>
    <property type="project" value="GO_Central"/>
</dbReference>
<dbReference type="Pfam" id="PF12796">
    <property type="entry name" value="Ank_2"/>
    <property type="match status" value="1"/>
</dbReference>
<dbReference type="PANTHER" id="PTHR24124">
    <property type="entry name" value="ANKYRIN REPEAT FAMILY A"/>
    <property type="match status" value="1"/>
</dbReference>
<dbReference type="Proteomes" id="UP000000305">
    <property type="component" value="Unassembled WGS sequence"/>
</dbReference>
<evidence type="ECO:0000313" key="4">
    <source>
        <dbReference type="EMBL" id="EFX62487.1"/>
    </source>
</evidence>
<sequence>MKYIVLQRSRNKENVKDKLEGQSRSEVKLIKDNLNGKGTIKDLFAVLWAQQMILEKYHIKNSNCQSFTTCVIQQITEIQYEYEASGKYDINALYNGETPLIFAIRLEKTEMAQHLLKPPYSADPSVRGGLGKSALHCAGMITMKAEIFDLLLAHEKVSINEVDECGRTVLQLATMKKNVAIVKYLIDKGADPNIADQLGLSPLLWAAQERDGNEIIDLLLAHSKVNVDHLDEPTPTYKIKKAVPHLTLLDLVQKIKGIYKALAILEKYFSNYR</sequence>
<keyword evidence="5" id="KW-1185">Reference proteome</keyword>
<dbReference type="OrthoDB" id="5314041at2759"/>
<dbReference type="InterPro" id="IPR036770">
    <property type="entry name" value="Ankyrin_rpt-contain_sf"/>
</dbReference>
<feature type="repeat" description="ANK" evidence="3">
    <location>
        <begin position="165"/>
        <end position="197"/>
    </location>
</feature>
<dbReference type="AlphaFoldDB" id="E9I0J0"/>
<accession>E9I0J0</accession>
<dbReference type="GO" id="GO:0005634">
    <property type="term" value="C:nucleus"/>
    <property type="evidence" value="ECO:0000318"/>
    <property type="project" value="GO_Central"/>
</dbReference>
<dbReference type="InParanoid" id="E9I0J0"/>
<dbReference type="PROSITE" id="PS50088">
    <property type="entry name" value="ANK_REPEAT"/>
    <property type="match status" value="1"/>
</dbReference>
<dbReference type="PhylomeDB" id="E9I0J0"/>
<dbReference type="FunFam" id="1.25.40.20:FF:001191">
    <property type="entry name" value="Uncharacterized protein"/>
    <property type="match status" value="1"/>
</dbReference>
<dbReference type="HOGENOM" id="CLU_1020332_0_0_1"/>
<dbReference type="EMBL" id="GL733555">
    <property type="protein sequence ID" value="EFX62487.1"/>
    <property type="molecule type" value="Genomic_DNA"/>
</dbReference>
<dbReference type="InterPro" id="IPR002110">
    <property type="entry name" value="Ankyrin_rpt"/>
</dbReference>
<evidence type="ECO:0000256" key="3">
    <source>
        <dbReference type="PROSITE-ProRule" id="PRU00023"/>
    </source>
</evidence>
<dbReference type="SMART" id="SM00248">
    <property type="entry name" value="ANK"/>
    <property type="match status" value="4"/>
</dbReference>
<reference evidence="4 5" key="1">
    <citation type="journal article" date="2011" name="Science">
        <title>The ecoresponsive genome of Daphnia pulex.</title>
        <authorList>
            <person name="Colbourne J.K."/>
            <person name="Pfrender M.E."/>
            <person name="Gilbert D."/>
            <person name="Thomas W.K."/>
            <person name="Tucker A."/>
            <person name="Oakley T.H."/>
            <person name="Tokishita S."/>
            <person name="Aerts A."/>
            <person name="Arnold G.J."/>
            <person name="Basu M.K."/>
            <person name="Bauer D.J."/>
            <person name="Caceres C.E."/>
            <person name="Carmel L."/>
            <person name="Casola C."/>
            <person name="Choi J.H."/>
            <person name="Detter J.C."/>
            <person name="Dong Q."/>
            <person name="Dusheyko S."/>
            <person name="Eads B.D."/>
            <person name="Frohlich T."/>
            <person name="Geiler-Samerotte K.A."/>
            <person name="Gerlach D."/>
            <person name="Hatcher P."/>
            <person name="Jogdeo S."/>
            <person name="Krijgsveld J."/>
            <person name="Kriventseva E.V."/>
            <person name="Kultz D."/>
            <person name="Laforsch C."/>
            <person name="Lindquist E."/>
            <person name="Lopez J."/>
            <person name="Manak J.R."/>
            <person name="Muller J."/>
            <person name="Pangilinan J."/>
            <person name="Patwardhan R.P."/>
            <person name="Pitluck S."/>
            <person name="Pritham E.J."/>
            <person name="Rechtsteiner A."/>
            <person name="Rho M."/>
            <person name="Rogozin I.B."/>
            <person name="Sakarya O."/>
            <person name="Salamov A."/>
            <person name="Schaack S."/>
            <person name="Shapiro H."/>
            <person name="Shiga Y."/>
            <person name="Skalitzky C."/>
            <person name="Smith Z."/>
            <person name="Souvorov A."/>
            <person name="Sung W."/>
            <person name="Tang Z."/>
            <person name="Tsuchiya D."/>
            <person name="Tu H."/>
            <person name="Vos H."/>
            <person name="Wang M."/>
            <person name="Wolf Y.I."/>
            <person name="Yamagata H."/>
            <person name="Yamada T."/>
            <person name="Ye Y."/>
            <person name="Shaw J.R."/>
            <person name="Andrews J."/>
            <person name="Crease T.J."/>
            <person name="Tang H."/>
            <person name="Lucas S.M."/>
            <person name="Robertson H.M."/>
            <person name="Bork P."/>
            <person name="Koonin E.V."/>
            <person name="Zdobnov E.M."/>
            <person name="Grigoriev I.V."/>
            <person name="Lynch M."/>
            <person name="Boore J.L."/>
        </authorList>
    </citation>
    <scope>NUCLEOTIDE SEQUENCE [LARGE SCALE GENOMIC DNA]</scope>
</reference>
<dbReference type="PANTHER" id="PTHR24124:SF15">
    <property type="entry name" value="LP07441P"/>
    <property type="match status" value="1"/>
</dbReference>
<evidence type="ECO:0000256" key="2">
    <source>
        <dbReference type="ARBA" id="ARBA00023043"/>
    </source>
</evidence>
<protein>
    <submittedName>
        <fullName evidence="4">Uncharacterized protein</fullName>
    </submittedName>
</protein>
<gene>
    <name evidence="4" type="ORF">DAPPUDRAFT_270337</name>
</gene>
<dbReference type="KEGG" id="dpx:DAPPUDRAFT_270337"/>
<keyword evidence="2 3" id="KW-0040">ANK repeat</keyword>